<feature type="region of interest" description="Disordered" evidence="1">
    <location>
        <begin position="1"/>
        <end position="24"/>
    </location>
</feature>
<proteinExistence type="predicted"/>
<organism evidence="2 3">
    <name type="scientific">Endocarpon pusillum</name>
    <dbReference type="NCBI Taxonomy" id="364733"/>
    <lineage>
        <taxon>Eukaryota</taxon>
        <taxon>Fungi</taxon>
        <taxon>Dikarya</taxon>
        <taxon>Ascomycota</taxon>
        <taxon>Pezizomycotina</taxon>
        <taxon>Eurotiomycetes</taxon>
        <taxon>Chaetothyriomycetidae</taxon>
        <taxon>Verrucariales</taxon>
        <taxon>Verrucariaceae</taxon>
        <taxon>Endocarpon</taxon>
    </lineage>
</organism>
<feature type="compositionally biased region" description="Polar residues" evidence="1">
    <location>
        <begin position="1"/>
        <end position="10"/>
    </location>
</feature>
<evidence type="ECO:0000313" key="2">
    <source>
        <dbReference type="EMBL" id="KAF7507624.1"/>
    </source>
</evidence>
<dbReference type="EMBL" id="JAACFV010000066">
    <property type="protein sequence ID" value="KAF7507624.1"/>
    <property type="molecule type" value="Genomic_DNA"/>
</dbReference>
<comment type="caution">
    <text evidence="2">The sequence shown here is derived from an EMBL/GenBank/DDBJ whole genome shotgun (WGS) entry which is preliminary data.</text>
</comment>
<sequence length="108" mass="12476">MPSAPHNGSSPFAGGVQRKRRRENEERAKVLGFSSYEELKHIETERINRGVALYHEAMDREAARLGKTRLELELEDPQRYVPDSWQPECSCDGQYFISNRDGSFLTKF</sequence>
<protein>
    <submittedName>
        <fullName evidence="2">Uncharacterized protein</fullName>
    </submittedName>
</protein>
<dbReference type="AlphaFoldDB" id="A0A8H7E1Z9"/>
<keyword evidence="3" id="KW-1185">Reference proteome</keyword>
<evidence type="ECO:0000313" key="3">
    <source>
        <dbReference type="Proteomes" id="UP000606974"/>
    </source>
</evidence>
<evidence type="ECO:0000256" key="1">
    <source>
        <dbReference type="SAM" id="MobiDB-lite"/>
    </source>
</evidence>
<dbReference type="Proteomes" id="UP000606974">
    <property type="component" value="Unassembled WGS sequence"/>
</dbReference>
<name>A0A8H7E1Z9_9EURO</name>
<reference evidence="2" key="1">
    <citation type="submission" date="2020-02" db="EMBL/GenBank/DDBJ databases">
        <authorList>
            <person name="Palmer J.M."/>
        </authorList>
    </citation>
    <scope>NUCLEOTIDE SEQUENCE</scope>
    <source>
        <strain evidence="2">EPUS1.4</strain>
        <tissue evidence="2">Thallus</tissue>
    </source>
</reference>
<gene>
    <name evidence="2" type="ORF">GJ744_010294</name>
</gene>
<accession>A0A8H7E1Z9</accession>